<organism evidence="12 13">
    <name type="scientific">Jannaschia helgolandensis</name>
    <dbReference type="NCBI Taxonomy" id="188906"/>
    <lineage>
        <taxon>Bacteria</taxon>
        <taxon>Pseudomonadati</taxon>
        <taxon>Pseudomonadota</taxon>
        <taxon>Alphaproteobacteria</taxon>
        <taxon>Rhodobacterales</taxon>
        <taxon>Roseobacteraceae</taxon>
        <taxon>Jannaschia</taxon>
    </lineage>
</organism>
<keyword evidence="3 11" id="KW-0378">Hydrolase</keyword>
<keyword evidence="6 11" id="KW-0326">Glycosidase</keyword>
<evidence type="ECO:0000256" key="2">
    <source>
        <dbReference type="ARBA" id="ARBA00012744"/>
    </source>
</evidence>
<dbReference type="PANTHER" id="PTHR10353">
    <property type="entry name" value="GLYCOSYL HYDROLASE"/>
    <property type="match status" value="1"/>
</dbReference>
<feature type="binding site" evidence="9">
    <location>
        <position position="310"/>
    </location>
    <ligand>
        <name>substrate</name>
    </ligand>
</feature>
<sequence>MRTGSRGVHGAGTDMTDFTFRRSDFPDGFLFAAATSAYQIEGHAYGGAGRTHWDTFAATPGKVEGGENGDIACDHYHRWPEDLDLMRDLGLDAYRFSTSWARVMPDGVNVNAEGIDFYDRLIDGMLERGLKPMATLYHWELPDTLAHLGGWTVRDIPERFADFAAMIGDRLGDRLFSVAPINEPWCVAWLSHYMGVHAPGLTDLGAAVRAMHHVGLAHGLAIQALRGAGATNLGAVCNMEYAIPASDSPEDRAAAQRYDGIYNRWFAGAMMQGSYPVDILEGFQAYLPNDWQGDMKIVSQDIDWFGINYYTCQRIAAGTGDWPNMDLVQGPPPRTDMGWEICPEGFDWLLRRTVADYTGDTPLFITENGMANRDTATRADVERIAYLDAHVAVARDLTADGLPLKGYTFWSLLDNYEWALGYDKRFGLVHVDFATQARTPKASYHALARALAD</sequence>
<dbReference type="Proteomes" id="UP000199283">
    <property type="component" value="Unassembled WGS sequence"/>
</dbReference>
<dbReference type="GO" id="GO:0030245">
    <property type="term" value="P:cellulose catabolic process"/>
    <property type="evidence" value="ECO:0007669"/>
    <property type="project" value="UniProtKB-KW"/>
</dbReference>
<proteinExistence type="inferred from homology"/>
<evidence type="ECO:0000256" key="6">
    <source>
        <dbReference type="ARBA" id="ARBA00023295"/>
    </source>
</evidence>
<evidence type="ECO:0000256" key="3">
    <source>
        <dbReference type="ARBA" id="ARBA00022801"/>
    </source>
</evidence>
<dbReference type="InterPro" id="IPR018120">
    <property type="entry name" value="Glyco_hydro_1_AS"/>
</dbReference>
<keyword evidence="5" id="KW-0119">Carbohydrate metabolism</keyword>
<dbReference type="NCBIfam" id="TIGR03356">
    <property type="entry name" value="BGL"/>
    <property type="match status" value="1"/>
</dbReference>
<dbReference type="InterPro" id="IPR017853">
    <property type="entry name" value="GH"/>
</dbReference>
<evidence type="ECO:0000256" key="8">
    <source>
        <dbReference type="PIRSR" id="PIRSR617736-1"/>
    </source>
</evidence>
<dbReference type="STRING" id="188906.SAMN04488526_1464"/>
<comment type="catalytic activity">
    <reaction evidence="11">
        <text>Hydrolysis of terminal, non-reducing beta-D-glucosyl residues with release of beta-D-glucose.</text>
        <dbReference type="EC" id="3.2.1.21"/>
    </reaction>
</comment>
<dbReference type="AlphaFoldDB" id="A0A1H7KNZ8"/>
<evidence type="ECO:0000256" key="9">
    <source>
        <dbReference type="PIRSR" id="PIRSR617736-2"/>
    </source>
</evidence>
<dbReference type="EMBL" id="FNZQ01000002">
    <property type="protein sequence ID" value="SEK88583.1"/>
    <property type="molecule type" value="Genomic_DNA"/>
</dbReference>
<evidence type="ECO:0000256" key="1">
    <source>
        <dbReference type="ARBA" id="ARBA00010838"/>
    </source>
</evidence>
<dbReference type="PROSITE" id="PS00572">
    <property type="entry name" value="GLYCOSYL_HYDROL_F1_1"/>
    <property type="match status" value="1"/>
</dbReference>
<dbReference type="SUPFAM" id="SSF51445">
    <property type="entry name" value="(Trans)glycosidases"/>
    <property type="match status" value="1"/>
</dbReference>
<name>A0A1H7KNZ8_9RHOB</name>
<evidence type="ECO:0000256" key="4">
    <source>
        <dbReference type="ARBA" id="ARBA00023001"/>
    </source>
</evidence>
<comment type="similarity">
    <text evidence="1 11">Belongs to the glycosyl hydrolase 1 family.</text>
</comment>
<keyword evidence="4" id="KW-0136">Cellulose degradation</keyword>
<dbReference type="Pfam" id="PF00232">
    <property type="entry name" value="Glyco_hydro_1"/>
    <property type="match status" value="1"/>
</dbReference>
<dbReference type="InterPro" id="IPR001360">
    <property type="entry name" value="Glyco_hydro_1"/>
</dbReference>
<evidence type="ECO:0000313" key="12">
    <source>
        <dbReference type="EMBL" id="SEK88583.1"/>
    </source>
</evidence>
<feature type="binding site" evidence="9">
    <location>
        <position position="410"/>
    </location>
    <ligand>
        <name>substrate</name>
    </ligand>
</feature>
<keyword evidence="13" id="KW-1185">Reference proteome</keyword>
<evidence type="ECO:0000256" key="11">
    <source>
        <dbReference type="RuleBase" id="RU361175"/>
    </source>
</evidence>
<dbReference type="PRINTS" id="PR00131">
    <property type="entry name" value="GLHYDRLASE1"/>
</dbReference>
<evidence type="ECO:0000313" key="13">
    <source>
        <dbReference type="Proteomes" id="UP000199283"/>
    </source>
</evidence>
<evidence type="ECO:0000256" key="5">
    <source>
        <dbReference type="ARBA" id="ARBA00023277"/>
    </source>
</evidence>
<feature type="active site" description="Nucleophile" evidence="8 10">
    <location>
        <position position="367"/>
    </location>
</feature>
<dbReference type="InterPro" id="IPR017736">
    <property type="entry name" value="Glyco_hydro_1_beta-glucosidase"/>
</dbReference>
<feature type="binding site" evidence="9">
    <location>
        <begin position="417"/>
        <end position="418"/>
    </location>
    <ligand>
        <name>substrate</name>
    </ligand>
</feature>
<dbReference type="PANTHER" id="PTHR10353:SF36">
    <property type="entry name" value="LP05116P"/>
    <property type="match status" value="1"/>
</dbReference>
<reference evidence="12 13" key="1">
    <citation type="submission" date="2016-10" db="EMBL/GenBank/DDBJ databases">
        <authorList>
            <person name="de Groot N.N."/>
        </authorList>
    </citation>
    <scope>NUCLEOTIDE SEQUENCE [LARGE SCALE GENOMIC DNA]</scope>
    <source>
        <strain evidence="12 13">DSM 14858</strain>
    </source>
</reference>
<feature type="binding site" evidence="9">
    <location>
        <position position="182"/>
    </location>
    <ligand>
        <name>substrate</name>
    </ligand>
</feature>
<protein>
    <recommendedName>
        <fullName evidence="2 11">Beta-glucosidase</fullName>
        <ecNumber evidence="2 11">3.2.1.21</ecNumber>
    </recommendedName>
</protein>
<dbReference type="GO" id="GO:0005829">
    <property type="term" value="C:cytosol"/>
    <property type="evidence" value="ECO:0007669"/>
    <property type="project" value="TreeGrafter"/>
</dbReference>
<keyword evidence="7" id="KW-0624">Polysaccharide degradation</keyword>
<feature type="binding site" evidence="9">
    <location>
        <position position="39"/>
    </location>
    <ligand>
        <name>substrate</name>
    </ligand>
</feature>
<dbReference type="Gene3D" id="3.20.20.80">
    <property type="entry name" value="Glycosidases"/>
    <property type="match status" value="1"/>
</dbReference>
<evidence type="ECO:0000256" key="7">
    <source>
        <dbReference type="ARBA" id="ARBA00023326"/>
    </source>
</evidence>
<gene>
    <name evidence="12" type="ORF">SAMN04488526_1464</name>
</gene>
<dbReference type="GO" id="GO:0008422">
    <property type="term" value="F:beta-glucosidase activity"/>
    <property type="evidence" value="ECO:0007669"/>
    <property type="project" value="UniProtKB-EC"/>
</dbReference>
<dbReference type="EC" id="3.2.1.21" evidence="2 11"/>
<evidence type="ECO:0000256" key="10">
    <source>
        <dbReference type="PROSITE-ProRule" id="PRU10055"/>
    </source>
</evidence>
<accession>A0A1H7KNZ8</accession>
<feature type="binding site" evidence="9">
    <location>
        <position position="138"/>
    </location>
    <ligand>
        <name>substrate</name>
    </ligand>
</feature>
<feature type="active site" description="Proton donor" evidence="8">
    <location>
        <position position="183"/>
    </location>
</feature>
<dbReference type="FunFam" id="3.20.20.80:FF:000004">
    <property type="entry name" value="Beta-glucosidase 6-phospho-beta-glucosidase"/>
    <property type="match status" value="1"/>
</dbReference>